<organism evidence="2 3">
    <name type="scientific">Smittium culicis</name>
    <dbReference type="NCBI Taxonomy" id="133412"/>
    <lineage>
        <taxon>Eukaryota</taxon>
        <taxon>Fungi</taxon>
        <taxon>Fungi incertae sedis</taxon>
        <taxon>Zoopagomycota</taxon>
        <taxon>Kickxellomycotina</taxon>
        <taxon>Harpellomycetes</taxon>
        <taxon>Harpellales</taxon>
        <taxon>Legeriomycetaceae</taxon>
        <taxon>Smittium</taxon>
    </lineage>
</organism>
<dbReference type="EMBL" id="LSSM01000855">
    <property type="protein sequence ID" value="OMJ27746.1"/>
    <property type="molecule type" value="Genomic_DNA"/>
</dbReference>
<dbReference type="OrthoDB" id="10263222at2759"/>
<protein>
    <submittedName>
        <fullName evidence="2">Uncharacterized protein</fullName>
    </submittedName>
</protein>
<feature type="region of interest" description="Disordered" evidence="1">
    <location>
        <begin position="455"/>
        <end position="474"/>
    </location>
</feature>
<feature type="region of interest" description="Disordered" evidence="1">
    <location>
        <begin position="498"/>
        <end position="524"/>
    </location>
</feature>
<dbReference type="AlphaFoldDB" id="A0A1R1YLY6"/>
<reference evidence="3" key="1">
    <citation type="submission" date="2017-01" db="EMBL/GenBank/DDBJ databases">
        <authorList>
            <person name="Wang Y."/>
            <person name="White M."/>
            <person name="Kvist S."/>
            <person name="Moncalvo J.-M."/>
        </authorList>
    </citation>
    <scope>NUCLEOTIDE SEQUENCE [LARGE SCALE GENOMIC DNA]</scope>
    <source>
        <strain evidence="3">ID-206-W2</strain>
    </source>
</reference>
<feature type="compositionally biased region" description="Polar residues" evidence="1">
    <location>
        <begin position="455"/>
        <end position="464"/>
    </location>
</feature>
<evidence type="ECO:0000256" key="1">
    <source>
        <dbReference type="SAM" id="MobiDB-lite"/>
    </source>
</evidence>
<proteinExistence type="predicted"/>
<name>A0A1R1YLY6_9FUNG</name>
<gene>
    <name evidence="2" type="ORF">AYI69_g2805</name>
</gene>
<accession>A0A1R1YLY6</accession>
<feature type="region of interest" description="Disordered" evidence="1">
    <location>
        <begin position="126"/>
        <end position="152"/>
    </location>
</feature>
<feature type="compositionally biased region" description="Polar residues" evidence="1">
    <location>
        <begin position="498"/>
        <end position="508"/>
    </location>
</feature>
<sequence length="583" mass="64919">MPRTRLLFDQSLKQRKKSRDLPDTSDFAASKPKTANKISTTRISKKRKLVAKSGMIFFNDSSSSEVDESALEEEPIKQQKQPKKKLCPKIYTDPLFKISKLLHRDAVLSVFLPILLSPPNNLMGLSHLTSNSSRDGSPDKQPDLQPASPIPAYPEPNNDAVLNYLQQSSFVLDKLDLNIFSPIFSYFYYCFGKNFFNKNFVEFSLKKIIAGYDQISNNKHYTNSALAPNNAYLRTNQNGLNLFSNSSTNSNSNSIDYLLENDADYVALINDLTVSIKLTCWISHFVIMALNTNKIKDSKKRKIYQDVDIGFILKFCLENPNFFTISILNILSANDSNNQYKFLEPVLYYLNESHHVKQSSLPKKANSALIQQEISDSEPENFDFDNSEPDFPITDHKLISDLSEPAASCPQLSSESPTPAKSLIKSMKSDEAILSSRVNSLTHLNAPNSLISLNDQQTESQHSASIPEHRNTPHFCQNEDEVETSALLATANSPATLAASSAGSNSVPQLARTPATAASSKSSRDKLLSNELQVSLTASNLEFANFFNSNNTNVSCHLKQFAHSQWHPCPIGCLPNGMVPKLD</sequence>
<evidence type="ECO:0000313" key="2">
    <source>
        <dbReference type="EMBL" id="OMJ27746.1"/>
    </source>
</evidence>
<dbReference type="Proteomes" id="UP000187429">
    <property type="component" value="Unassembled WGS sequence"/>
</dbReference>
<keyword evidence="3" id="KW-1185">Reference proteome</keyword>
<evidence type="ECO:0000313" key="3">
    <source>
        <dbReference type="Proteomes" id="UP000187429"/>
    </source>
</evidence>
<feature type="region of interest" description="Disordered" evidence="1">
    <location>
        <begin position="1"/>
        <end position="43"/>
    </location>
</feature>
<comment type="caution">
    <text evidence="2">The sequence shown here is derived from an EMBL/GenBank/DDBJ whole genome shotgun (WGS) entry which is preliminary data.</text>
</comment>